<name>A0A501PAV3_9PROT</name>
<keyword evidence="3" id="KW-1003">Cell membrane</keyword>
<evidence type="ECO:0000256" key="5">
    <source>
        <dbReference type="ARBA" id="ARBA00022989"/>
    </source>
</evidence>
<feature type="domain" description="Mechanosensitive ion channel MscS C-terminal" evidence="9">
    <location>
        <begin position="220"/>
        <end position="304"/>
    </location>
</feature>
<dbReference type="InterPro" id="IPR010920">
    <property type="entry name" value="LSM_dom_sf"/>
</dbReference>
<accession>A0A501PAV3</accession>
<evidence type="ECO:0000256" key="3">
    <source>
        <dbReference type="ARBA" id="ARBA00022475"/>
    </source>
</evidence>
<feature type="transmembrane region" description="Helical" evidence="7">
    <location>
        <begin position="12"/>
        <end position="37"/>
    </location>
</feature>
<dbReference type="GO" id="GO:0005886">
    <property type="term" value="C:plasma membrane"/>
    <property type="evidence" value="ECO:0007669"/>
    <property type="project" value="UniProtKB-SubCell"/>
</dbReference>
<evidence type="ECO:0000259" key="9">
    <source>
        <dbReference type="Pfam" id="PF21082"/>
    </source>
</evidence>
<feature type="transmembrane region" description="Helical" evidence="7">
    <location>
        <begin position="130"/>
        <end position="157"/>
    </location>
</feature>
<dbReference type="Pfam" id="PF21082">
    <property type="entry name" value="MS_channel_3rd"/>
    <property type="match status" value="1"/>
</dbReference>
<dbReference type="PANTHER" id="PTHR30347">
    <property type="entry name" value="POTASSIUM CHANNEL RELATED"/>
    <property type="match status" value="1"/>
</dbReference>
<evidence type="ECO:0000256" key="6">
    <source>
        <dbReference type="ARBA" id="ARBA00023136"/>
    </source>
</evidence>
<dbReference type="PANTHER" id="PTHR30347:SF1">
    <property type="entry name" value="MECHANOSENSITIVE CHANNEL MSCK"/>
    <property type="match status" value="1"/>
</dbReference>
<keyword evidence="6 7" id="KW-0472">Membrane</keyword>
<feature type="transmembrane region" description="Helical" evidence="7">
    <location>
        <begin position="57"/>
        <end position="79"/>
    </location>
</feature>
<dbReference type="InterPro" id="IPR049278">
    <property type="entry name" value="MS_channel_C"/>
</dbReference>
<dbReference type="Gene3D" id="1.10.287.1260">
    <property type="match status" value="1"/>
</dbReference>
<keyword evidence="12" id="KW-1185">Reference proteome</keyword>
<evidence type="ECO:0000259" key="8">
    <source>
        <dbReference type="Pfam" id="PF00924"/>
    </source>
</evidence>
<gene>
    <name evidence="11" type="ORF">FIV46_15300</name>
</gene>
<protein>
    <submittedName>
        <fullName evidence="11">Mechanosensitive ion channel</fullName>
    </submittedName>
</protein>
<dbReference type="InterPro" id="IPR052702">
    <property type="entry name" value="MscS-like_channel"/>
</dbReference>
<dbReference type="RefSeq" id="WP_139941798.1">
    <property type="nucleotide sequence ID" value="NZ_JBHSYP010000005.1"/>
</dbReference>
<comment type="subcellular location">
    <subcellularLocation>
        <location evidence="1">Cell membrane</location>
        <topology evidence="1">Multi-pass membrane protein</topology>
    </subcellularLocation>
</comment>
<keyword evidence="5 7" id="KW-1133">Transmembrane helix</keyword>
<dbReference type="SUPFAM" id="SSF50182">
    <property type="entry name" value="Sm-like ribonucleoproteins"/>
    <property type="match status" value="1"/>
</dbReference>
<dbReference type="Proteomes" id="UP000319148">
    <property type="component" value="Unassembled WGS sequence"/>
</dbReference>
<organism evidence="11 12">
    <name type="scientific">Emcibacter nanhaiensis</name>
    <dbReference type="NCBI Taxonomy" id="1505037"/>
    <lineage>
        <taxon>Bacteria</taxon>
        <taxon>Pseudomonadati</taxon>
        <taxon>Pseudomonadota</taxon>
        <taxon>Alphaproteobacteria</taxon>
        <taxon>Emcibacterales</taxon>
        <taxon>Emcibacteraceae</taxon>
        <taxon>Emcibacter</taxon>
    </lineage>
</organism>
<sequence length="321" mass="35699">MSSLFAKILKPSGWISSWLIGSLFLALAAAGYFGYLQPLKEFLERPEFLFTIGDYEVSVYMILKAIVILVLIFWVTAALSGFGEKRINALTSFGASSKALLIKVFQSILYFVALLLALDIMGIDLTALTVLGGAVGIGIGFGLQNITSNFISGIILLSEKSIEKDDLVELDGGVSGFVRQTHSRYTLVETFDGKEVMIPNEDFITNRVTNWTYSNTRGRIEVRTGVSYKSDIRRAHELILEAAREHPDCLEDPAPVCFLEEFADSSVNFVMYFWVGDVTIGRLKPKSDVMYAIWDKFHANNIEIPFPQRDVHLIGAENAAE</sequence>
<dbReference type="SUPFAM" id="SSF82861">
    <property type="entry name" value="Mechanosensitive channel protein MscS (YggB), transmembrane region"/>
    <property type="match status" value="1"/>
</dbReference>
<dbReference type="SUPFAM" id="SSF82689">
    <property type="entry name" value="Mechanosensitive channel protein MscS (YggB), C-terminal domain"/>
    <property type="match status" value="1"/>
</dbReference>
<dbReference type="InterPro" id="IPR011066">
    <property type="entry name" value="MscS_channel_C_sf"/>
</dbReference>
<dbReference type="Pfam" id="PF21088">
    <property type="entry name" value="MS_channel_1st"/>
    <property type="match status" value="1"/>
</dbReference>
<feature type="domain" description="Mechanosensitive ion channel MscS" evidence="8">
    <location>
        <begin position="145"/>
        <end position="212"/>
    </location>
</feature>
<reference evidence="12" key="1">
    <citation type="submission" date="2019-06" db="EMBL/GenBank/DDBJ databases">
        <title>The complete genome of Emcibacter congregatus ZYLT.</title>
        <authorList>
            <person name="Zhao Z."/>
        </authorList>
    </citation>
    <scope>NUCLEOTIDE SEQUENCE [LARGE SCALE GENOMIC DNA]</scope>
    <source>
        <strain evidence="12">MCCC 1A06723</strain>
    </source>
</reference>
<dbReference type="InterPro" id="IPR006685">
    <property type="entry name" value="MscS_channel_2nd"/>
</dbReference>
<evidence type="ECO:0000313" key="12">
    <source>
        <dbReference type="Proteomes" id="UP000319148"/>
    </source>
</evidence>
<dbReference type="Gene3D" id="3.30.70.100">
    <property type="match status" value="1"/>
</dbReference>
<proteinExistence type="inferred from homology"/>
<dbReference type="InterPro" id="IPR011014">
    <property type="entry name" value="MscS_channel_TM-2"/>
</dbReference>
<evidence type="ECO:0000256" key="7">
    <source>
        <dbReference type="SAM" id="Phobius"/>
    </source>
</evidence>
<evidence type="ECO:0000256" key="4">
    <source>
        <dbReference type="ARBA" id="ARBA00022692"/>
    </source>
</evidence>
<feature type="domain" description="Mechanosensitive ion channel transmembrane helices 2/3" evidence="10">
    <location>
        <begin position="108"/>
        <end position="144"/>
    </location>
</feature>
<evidence type="ECO:0000256" key="1">
    <source>
        <dbReference type="ARBA" id="ARBA00004651"/>
    </source>
</evidence>
<dbReference type="EMBL" id="VFIY01000018">
    <property type="protein sequence ID" value="TPD57483.1"/>
    <property type="molecule type" value="Genomic_DNA"/>
</dbReference>
<dbReference type="OrthoDB" id="9799209at2"/>
<dbReference type="InterPro" id="IPR049142">
    <property type="entry name" value="MS_channel_1st"/>
</dbReference>
<evidence type="ECO:0000313" key="11">
    <source>
        <dbReference type="EMBL" id="TPD57483.1"/>
    </source>
</evidence>
<comment type="similarity">
    <text evidence="2">Belongs to the MscS (TC 1.A.23) family.</text>
</comment>
<comment type="caution">
    <text evidence="11">The sequence shown here is derived from an EMBL/GenBank/DDBJ whole genome shotgun (WGS) entry which is preliminary data.</text>
</comment>
<evidence type="ECO:0000259" key="10">
    <source>
        <dbReference type="Pfam" id="PF21088"/>
    </source>
</evidence>
<dbReference type="InterPro" id="IPR023408">
    <property type="entry name" value="MscS_beta-dom_sf"/>
</dbReference>
<keyword evidence="4 7" id="KW-0812">Transmembrane</keyword>
<dbReference type="GO" id="GO:0008381">
    <property type="term" value="F:mechanosensitive monoatomic ion channel activity"/>
    <property type="evidence" value="ECO:0007669"/>
    <property type="project" value="UniProtKB-ARBA"/>
</dbReference>
<feature type="transmembrane region" description="Helical" evidence="7">
    <location>
        <begin position="100"/>
        <end position="118"/>
    </location>
</feature>
<dbReference type="AlphaFoldDB" id="A0A501PAV3"/>
<evidence type="ECO:0000256" key="2">
    <source>
        <dbReference type="ARBA" id="ARBA00008017"/>
    </source>
</evidence>
<dbReference type="Gene3D" id="2.30.30.60">
    <property type="match status" value="1"/>
</dbReference>
<dbReference type="Pfam" id="PF00924">
    <property type="entry name" value="MS_channel_2nd"/>
    <property type="match status" value="1"/>
</dbReference>